<dbReference type="EMBL" id="JARYMX010000006">
    <property type="protein sequence ID" value="KAJ9544782.1"/>
    <property type="molecule type" value="Genomic_DNA"/>
</dbReference>
<dbReference type="CDD" id="cd01647">
    <property type="entry name" value="RT_LTR"/>
    <property type="match status" value="1"/>
</dbReference>
<feature type="region of interest" description="Disordered" evidence="1">
    <location>
        <begin position="251"/>
        <end position="347"/>
    </location>
</feature>
<protein>
    <recommendedName>
        <fullName evidence="2">Reverse transcriptase domain-containing protein</fullName>
    </recommendedName>
</protein>
<evidence type="ECO:0000313" key="3">
    <source>
        <dbReference type="EMBL" id="KAJ9544782.1"/>
    </source>
</evidence>
<feature type="domain" description="Reverse transcriptase" evidence="2">
    <location>
        <begin position="483"/>
        <end position="610"/>
    </location>
</feature>
<dbReference type="Pfam" id="PF00078">
    <property type="entry name" value="RVT_1"/>
    <property type="match status" value="1"/>
</dbReference>
<dbReference type="Gene3D" id="3.30.70.270">
    <property type="match status" value="1"/>
</dbReference>
<comment type="caution">
    <text evidence="3">The sequence shown here is derived from an EMBL/GenBank/DDBJ whole genome shotgun (WGS) entry which is preliminary data.</text>
</comment>
<dbReference type="InterPro" id="IPR053134">
    <property type="entry name" value="RNA-dir_DNA_polymerase"/>
</dbReference>
<dbReference type="Proteomes" id="UP001172457">
    <property type="component" value="Chromosome 6"/>
</dbReference>
<sequence length="639" mass="71393">MDSLRFIEDHNKVGYLTKDKHSTGFEEIVDFLASSSIVYAATINPTIYVNHMKDFWANATIEESDRVKTIHTTICGLSLIVTPSKICHHLRLNDESGITMLFPLCHQGIFLKNGYAGPQNSLKYQKGKFCPQWRFFVHTLLHCFSRETTSWSEFSGTIASALVCLSTQQVFNFSQMIFDDLVYNHENMNNANVKSFYMFPRFVQEVKTQELTDVPTDGNTNESYALNSKVFSNMKRPAKGSNDIFTPLFSTMMGVNPPQGDASGLQPSQSSIPTDDLPPPSTTNIPQFLDDSTPTPSLKHYTRKNRGAPSSSGSKPSEPLILPMEDSPSDSFQRDTHGVMPHSSVKKVPSKEIEGHVDGVAQTTNVAHGVYQESLIIAKTPSMATPGEKSSGGPRCQETKGAASASARLKTSAKILKDPVKEVKTSKPGEDLACIAKDLKAHDANFHFHEKRHDSHEERLDMLENMIDIQNKLIKSKDAMLADLTKCSITGNEFYCFLDGYSGYNQIHIAPEDQEKTTFTCAFGTFAFRRMPFGLCNALATFQRCMMAIFTDMIEDTIEVFMDDFSFIGSSFEVCLENLEKSLVRCETHDLVQNWEKCHFMVQEGTVLGHLVSKRGLEVDKAKTLGDRATSKAHYSERN</sequence>
<proteinExistence type="predicted"/>
<dbReference type="InterPro" id="IPR043502">
    <property type="entry name" value="DNA/RNA_pol_sf"/>
</dbReference>
<name>A0AA38T4N9_9ASTR</name>
<evidence type="ECO:0000259" key="2">
    <source>
        <dbReference type="Pfam" id="PF00078"/>
    </source>
</evidence>
<dbReference type="PANTHER" id="PTHR24559:SF444">
    <property type="entry name" value="REVERSE TRANSCRIPTASE DOMAIN-CONTAINING PROTEIN"/>
    <property type="match status" value="1"/>
</dbReference>
<dbReference type="InterPro" id="IPR000477">
    <property type="entry name" value="RT_dom"/>
</dbReference>
<accession>A0AA38T4N9</accession>
<feature type="region of interest" description="Disordered" evidence="1">
    <location>
        <begin position="382"/>
        <end position="404"/>
    </location>
</feature>
<evidence type="ECO:0000313" key="4">
    <source>
        <dbReference type="Proteomes" id="UP001172457"/>
    </source>
</evidence>
<feature type="compositionally biased region" description="Polar residues" evidence="1">
    <location>
        <begin position="282"/>
        <end position="296"/>
    </location>
</feature>
<dbReference type="SUPFAM" id="SSF56672">
    <property type="entry name" value="DNA/RNA polymerases"/>
    <property type="match status" value="1"/>
</dbReference>
<evidence type="ECO:0000256" key="1">
    <source>
        <dbReference type="SAM" id="MobiDB-lite"/>
    </source>
</evidence>
<gene>
    <name evidence="3" type="ORF">OSB04_024489</name>
</gene>
<dbReference type="InterPro" id="IPR043128">
    <property type="entry name" value="Rev_trsase/Diguanyl_cyclase"/>
</dbReference>
<keyword evidence="4" id="KW-1185">Reference proteome</keyword>
<reference evidence="3" key="1">
    <citation type="submission" date="2023-03" db="EMBL/GenBank/DDBJ databases">
        <title>Chromosome-scale reference genome and RAD-based genetic map of yellow starthistle (Centaurea solstitialis) reveal putative structural variation and QTLs associated with invader traits.</title>
        <authorList>
            <person name="Reatini B."/>
            <person name="Cang F.A."/>
            <person name="Jiang Q."/>
            <person name="Mckibben M.T.W."/>
            <person name="Barker M.S."/>
            <person name="Rieseberg L.H."/>
            <person name="Dlugosch K.M."/>
        </authorList>
    </citation>
    <scope>NUCLEOTIDE SEQUENCE</scope>
    <source>
        <strain evidence="3">CAN-66</strain>
        <tissue evidence="3">Leaf</tissue>
    </source>
</reference>
<dbReference type="AlphaFoldDB" id="A0AA38T4N9"/>
<organism evidence="3 4">
    <name type="scientific">Centaurea solstitialis</name>
    <name type="common">yellow star-thistle</name>
    <dbReference type="NCBI Taxonomy" id="347529"/>
    <lineage>
        <taxon>Eukaryota</taxon>
        <taxon>Viridiplantae</taxon>
        <taxon>Streptophyta</taxon>
        <taxon>Embryophyta</taxon>
        <taxon>Tracheophyta</taxon>
        <taxon>Spermatophyta</taxon>
        <taxon>Magnoliopsida</taxon>
        <taxon>eudicotyledons</taxon>
        <taxon>Gunneridae</taxon>
        <taxon>Pentapetalae</taxon>
        <taxon>asterids</taxon>
        <taxon>campanulids</taxon>
        <taxon>Asterales</taxon>
        <taxon>Asteraceae</taxon>
        <taxon>Carduoideae</taxon>
        <taxon>Cardueae</taxon>
        <taxon>Centaureinae</taxon>
        <taxon>Centaurea</taxon>
    </lineage>
</organism>
<dbReference type="PANTHER" id="PTHR24559">
    <property type="entry name" value="TRANSPOSON TY3-I GAG-POL POLYPROTEIN"/>
    <property type="match status" value="1"/>
</dbReference>
<dbReference type="Gene3D" id="3.10.10.10">
    <property type="entry name" value="HIV Type 1 Reverse Transcriptase, subunit A, domain 1"/>
    <property type="match status" value="1"/>
</dbReference>